<dbReference type="Pfam" id="PF01037">
    <property type="entry name" value="AsnC_trans_reg"/>
    <property type="match status" value="1"/>
</dbReference>
<dbReference type="Pfam" id="PF13412">
    <property type="entry name" value="HTH_24"/>
    <property type="match status" value="1"/>
</dbReference>
<evidence type="ECO:0000256" key="4">
    <source>
        <dbReference type="SAM" id="Phobius"/>
    </source>
</evidence>
<feature type="transmembrane region" description="Helical" evidence="4">
    <location>
        <begin position="12"/>
        <end position="31"/>
    </location>
</feature>
<dbReference type="InterPro" id="IPR036388">
    <property type="entry name" value="WH-like_DNA-bd_sf"/>
</dbReference>
<evidence type="ECO:0000313" key="7">
    <source>
        <dbReference type="Proteomes" id="UP000005092"/>
    </source>
</evidence>
<dbReference type="CDD" id="cd00090">
    <property type="entry name" value="HTH_ARSR"/>
    <property type="match status" value="1"/>
</dbReference>
<dbReference type="Gene3D" id="1.10.10.10">
    <property type="entry name" value="Winged helix-like DNA-binding domain superfamily/Winged helix DNA-binding domain"/>
    <property type="match status" value="1"/>
</dbReference>
<name>I9NLL2_RHILT</name>
<dbReference type="InterPro" id="IPR019887">
    <property type="entry name" value="Tscrpt_reg_AsnC/Lrp_C"/>
</dbReference>
<dbReference type="InterPro" id="IPR011991">
    <property type="entry name" value="ArsR-like_HTH"/>
</dbReference>
<dbReference type="PROSITE" id="PS50956">
    <property type="entry name" value="HTH_ASNC_2"/>
    <property type="match status" value="1"/>
</dbReference>
<evidence type="ECO:0000313" key="6">
    <source>
        <dbReference type="EMBL" id="EJB07697.1"/>
    </source>
</evidence>
<dbReference type="InterPro" id="IPR019885">
    <property type="entry name" value="Tscrpt_reg_HTH_AsnC-type_CS"/>
</dbReference>
<dbReference type="GO" id="GO:0043565">
    <property type="term" value="F:sequence-specific DNA binding"/>
    <property type="evidence" value="ECO:0007669"/>
    <property type="project" value="InterPro"/>
</dbReference>
<gene>
    <name evidence="6" type="ORF">Rleg9DRAFT_6715</name>
</gene>
<keyword evidence="4" id="KW-1133">Transmembrane helix</keyword>
<dbReference type="GO" id="GO:0005829">
    <property type="term" value="C:cytosol"/>
    <property type="evidence" value="ECO:0007669"/>
    <property type="project" value="TreeGrafter"/>
</dbReference>
<dbReference type="SUPFAM" id="SSF46785">
    <property type="entry name" value="Winged helix' DNA-binding domain"/>
    <property type="match status" value="1"/>
</dbReference>
<evidence type="ECO:0000259" key="5">
    <source>
        <dbReference type="PROSITE" id="PS50956"/>
    </source>
</evidence>
<dbReference type="PANTHER" id="PTHR30154:SF17">
    <property type="entry name" value="DNA-BINDING TRANSCRIPTIONAL ACTIVATOR DECR"/>
    <property type="match status" value="1"/>
</dbReference>
<reference evidence="6 7" key="1">
    <citation type="submission" date="2012-02" db="EMBL/GenBank/DDBJ databases">
        <title>Improved High-Quality Draft Sequence of Rhizobium leguminosarum bv. trifolii WSM597.</title>
        <authorList>
            <consortium name="US DOE Joint Genome Institute"/>
            <person name="Lucas S."/>
            <person name="Han J."/>
            <person name="Lapidus A."/>
            <person name="Cheng J.-F."/>
            <person name="Goodwin L."/>
            <person name="Pitluck S."/>
            <person name="Peters L."/>
            <person name="Ovchinnikova G."/>
            <person name="Held B."/>
            <person name="Detter J.C."/>
            <person name="Han C."/>
            <person name="Tapia R."/>
            <person name="Land M."/>
            <person name="Hauser L."/>
            <person name="Kyrpides N."/>
            <person name="Ivanova N."/>
            <person name="Pagani I."/>
            <person name="Brau L."/>
            <person name="Yates R."/>
            <person name="O'Hara G."/>
            <person name="Rui T."/>
            <person name="Howieson J."/>
            <person name="Reeve W."/>
            <person name="Woyke T."/>
        </authorList>
    </citation>
    <scope>NUCLEOTIDE SEQUENCE [LARGE SCALE GENOMIC DNA]</scope>
    <source>
        <strain evidence="6 7">WSM597</strain>
    </source>
</reference>
<evidence type="ECO:0000256" key="3">
    <source>
        <dbReference type="ARBA" id="ARBA00023163"/>
    </source>
</evidence>
<dbReference type="EMBL" id="JH719381">
    <property type="protein sequence ID" value="EJB07697.1"/>
    <property type="molecule type" value="Genomic_DNA"/>
</dbReference>
<protein>
    <submittedName>
        <fullName evidence="6">Transcriptional regulator</fullName>
    </submittedName>
</protein>
<evidence type="ECO:0000256" key="2">
    <source>
        <dbReference type="ARBA" id="ARBA00023125"/>
    </source>
</evidence>
<keyword evidence="4" id="KW-0812">Transmembrane</keyword>
<dbReference type="PANTHER" id="PTHR30154">
    <property type="entry name" value="LEUCINE-RESPONSIVE REGULATORY PROTEIN"/>
    <property type="match status" value="1"/>
</dbReference>
<dbReference type="Gene3D" id="3.30.70.920">
    <property type="match status" value="1"/>
</dbReference>
<dbReference type="InterPro" id="IPR036390">
    <property type="entry name" value="WH_DNA-bd_sf"/>
</dbReference>
<keyword evidence="2" id="KW-0238">DNA-binding</keyword>
<keyword evidence="4" id="KW-0472">Membrane</keyword>
<evidence type="ECO:0000256" key="1">
    <source>
        <dbReference type="ARBA" id="ARBA00023015"/>
    </source>
</evidence>
<dbReference type="AlphaFoldDB" id="I9NLL2"/>
<sequence length="195" mass="22742">MMPHCSRDVFALFVFHIKYLLWLCAVFKNHAKIGRRIPLRHMLDDRDRRILDMLQKDAGISVTDLAEYVALSVSACSRRIQRLEESGHILRRIIVLDRERMGVPTTVFALVKTAHHSDEWTETFRRIISDIPEIVEAHRLTGNHDYILKIVLPRVEHYDVIYKQIVRKLELFDVSASISMEELKHGMAIPVGYAR</sequence>
<dbReference type="PRINTS" id="PR00033">
    <property type="entry name" value="HTHASNC"/>
</dbReference>
<accession>I9NLL2</accession>
<dbReference type="InterPro" id="IPR011008">
    <property type="entry name" value="Dimeric_a/b-barrel"/>
</dbReference>
<dbReference type="InterPro" id="IPR019888">
    <property type="entry name" value="Tscrpt_reg_AsnC-like"/>
</dbReference>
<feature type="domain" description="HTH asnC-type" evidence="5">
    <location>
        <begin position="43"/>
        <end position="104"/>
    </location>
</feature>
<dbReference type="SUPFAM" id="SSF54909">
    <property type="entry name" value="Dimeric alpha+beta barrel"/>
    <property type="match status" value="1"/>
</dbReference>
<keyword evidence="3" id="KW-0804">Transcription</keyword>
<dbReference type="InterPro" id="IPR000485">
    <property type="entry name" value="AsnC-type_HTH_dom"/>
</dbReference>
<dbReference type="GO" id="GO:0043200">
    <property type="term" value="P:response to amino acid"/>
    <property type="evidence" value="ECO:0007669"/>
    <property type="project" value="TreeGrafter"/>
</dbReference>
<dbReference type="SMART" id="SM00344">
    <property type="entry name" value="HTH_ASNC"/>
    <property type="match status" value="1"/>
</dbReference>
<keyword evidence="1" id="KW-0805">Transcription regulation</keyword>
<organism evidence="6 7">
    <name type="scientific">Rhizobium leguminosarum bv. trifolii WSM597</name>
    <dbReference type="NCBI Taxonomy" id="754764"/>
    <lineage>
        <taxon>Bacteria</taxon>
        <taxon>Pseudomonadati</taxon>
        <taxon>Pseudomonadota</taxon>
        <taxon>Alphaproteobacteria</taxon>
        <taxon>Hyphomicrobiales</taxon>
        <taxon>Rhizobiaceae</taxon>
        <taxon>Rhizobium/Agrobacterium group</taxon>
        <taxon>Rhizobium</taxon>
    </lineage>
</organism>
<proteinExistence type="predicted"/>
<dbReference type="HOGENOM" id="CLU_091233_0_2_5"/>
<dbReference type="PROSITE" id="PS00519">
    <property type="entry name" value="HTH_ASNC_1"/>
    <property type="match status" value="1"/>
</dbReference>
<dbReference type="Proteomes" id="UP000005092">
    <property type="component" value="Unassembled WGS sequence"/>
</dbReference>
<dbReference type="GO" id="GO:0006355">
    <property type="term" value="P:regulation of DNA-templated transcription"/>
    <property type="evidence" value="ECO:0007669"/>
    <property type="project" value="UniProtKB-ARBA"/>
</dbReference>